<evidence type="ECO:0000313" key="4">
    <source>
        <dbReference type="Proteomes" id="UP000253606"/>
    </source>
</evidence>
<reference evidence="3 4" key="1">
    <citation type="journal article" date="2018" name="Front. Microbiol.">
        <title>Hydrolytic Capabilities as a Key to Environmental Success: Chitinolytic and Cellulolytic Acidobacteria From Acidic Sub-arctic Soils and Boreal Peatlands.</title>
        <authorList>
            <person name="Belova S.E."/>
            <person name="Ravin N.V."/>
            <person name="Pankratov T.A."/>
            <person name="Rakitin A.L."/>
            <person name="Ivanova A.A."/>
            <person name="Beletsky A.V."/>
            <person name="Mardanov A.V."/>
            <person name="Sinninghe Damste J.S."/>
            <person name="Dedysh S.N."/>
        </authorList>
    </citation>
    <scope>NUCLEOTIDE SEQUENCE [LARGE SCALE GENOMIC DNA]</scope>
    <source>
        <strain evidence="3 4">SBC82</strain>
    </source>
</reference>
<sequence>MRILMINTLYPPFQVGGAEKSVSLLAEALVRSGDEVSVITLHPEKTTVVEEKNGVRLYRVPLYNRFWPFARKEKRNVLLRQLWHTKDMWNREAAREVGRILDEVKPDVVHVNNLLGFSVAVMKEIKKRKIRLVHTLRDYWMLCPKCTIFRNGTTCEKRCLDCKVMSINRKPASQWADAVVSNSDYVLKQHKKHGYFKNVPSSVVYNIADTNMQITPLERDPEDKTLIFGFIGRIEAEKGIDVVLEATSKLSNPNWRLRIAGSGLDTYVANLKRRFTDPRIEWLGFVTAPAFYSSIDVSLIASVWAEPLPRTLIETFAAGKSAICAQSGGIPEIASLGKVVETYPPRDSQALASLMDRALGDVDRWRTGGVLDPKSLEIFSESAITGGYHAVYKGR</sequence>
<dbReference type="OrthoDB" id="9787617at2"/>
<feature type="domain" description="Glycosyltransferase subfamily 4-like N-terminal" evidence="2">
    <location>
        <begin position="15"/>
        <end position="211"/>
    </location>
</feature>
<dbReference type="AlphaFoldDB" id="A0A2Z5G1I4"/>
<dbReference type="KEGG" id="abas:ACPOL_3656"/>
<proteinExistence type="predicted"/>
<accession>A0A2Z5G1I4</accession>
<evidence type="ECO:0000259" key="2">
    <source>
        <dbReference type="Pfam" id="PF13439"/>
    </source>
</evidence>
<keyword evidence="3" id="KW-0808">Transferase</keyword>
<evidence type="ECO:0000259" key="1">
    <source>
        <dbReference type="Pfam" id="PF00534"/>
    </source>
</evidence>
<dbReference type="PANTHER" id="PTHR45947">
    <property type="entry name" value="SULFOQUINOVOSYL TRANSFERASE SQD2"/>
    <property type="match status" value="1"/>
</dbReference>
<protein>
    <submittedName>
        <fullName evidence="3">Glycosyltransferase</fullName>
    </submittedName>
</protein>
<dbReference type="InterPro" id="IPR001296">
    <property type="entry name" value="Glyco_trans_1"/>
</dbReference>
<feature type="domain" description="Glycosyl transferase family 1" evidence="1">
    <location>
        <begin position="222"/>
        <end position="361"/>
    </location>
</feature>
<dbReference type="SUPFAM" id="SSF53756">
    <property type="entry name" value="UDP-Glycosyltransferase/glycogen phosphorylase"/>
    <property type="match status" value="1"/>
</dbReference>
<dbReference type="Pfam" id="PF00534">
    <property type="entry name" value="Glycos_transf_1"/>
    <property type="match status" value="1"/>
</dbReference>
<dbReference type="Gene3D" id="3.40.50.2000">
    <property type="entry name" value="Glycogen Phosphorylase B"/>
    <property type="match status" value="2"/>
</dbReference>
<dbReference type="Proteomes" id="UP000253606">
    <property type="component" value="Chromosome"/>
</dbReference>
<dbReference type="InterPro" id="IPR050194">
    <property type="entry name" value="Glycosyltransferase_grp1"/>
</dbReference>
<evidence type="ECO:0000313" key="3">
    <source>
        <dbReference type="EMBL" id="AXC12939.1"/>
    </source>
</evidence>
<keyword evidence="4" id="KW-1185">Reference proteome</keyword>
<gene>
    <name evidence="3" type="ORF">ACPOL_3656</name>
</gene>
<dbReference type="CDD" id="cd03823">
    <property type="entry name" value="GT4_ExpE7-like"/>
    <property type="match status" value="1"/>
</dbReference>
<dbReference type="GO" id="GO:0016757">
    <property type="term" value="F:glycosyltransferase activity"/>
    <property type="evidence" value="ECO:0007669"/>
    <property type="project" value="InterPro"/>
</dbReference>
<dbReference type="InterPro" id="IPR028098">
    <property type="entry name" value="Glyco_trans_4-like_N"/>
</dbReference>
<organism evidence="3 4">
    <name type="scientific">Acidisarcina polymorpha</name>
    <dbReference type="NCBI Taxonomy" id="2211140"/>
    <lineage>
        <taxon>Bacteria</taxon>
        <taxon>Pseudomonadati</taxon>
        <taxon>Acidobacteriota</taxon>
        <taxon>Terriglobia</taxon>
        <taxon>Terriglobales</taxon>
        <taxon>Acidobacteriaceae</taxon>
        <taxon>Acidisarcina</taxon>
    </lineage>
</organism>
<dbReference type="PANTHER" id="PTHR45947:SF3">
    <property type="entry name" value="SULFOQUINOVOSYL TRANSFERASE SQD2"/>
    <property type="match status" value="1"/>
</dbReference>
<dbReference type="EMBL" id="CP030840">
    <property type="protein sequence ID" value="AXC12939.1"/>
    <property type="molecule type" value="Genomic_DNA"/>
</dbReference>
<name>A0A2Z5G1I4_9BACT</name>
<dbReference type="Pfam" id="PF13439">
    <property type="entry name" value="Glyco_transf_4"/>
    <property type="match status" value="1"/>
</dbReference>